<dbReference type="Gene3D" id="3.90.220.20">
    <property type="entry name" value="DNA methylase specificity domains"/>
    <property type="match status" value="2"/>
</dbReference>
<dbReference type="Pfam" id="PF01420">
    <property type="entry name" value="Methylase_S"/>
    <property type="match status" value="2"/>
</dbReference>
<dbReference type="PANTHER" id="PTHR30408:SF12">
    <property type="entry name" value="TYPE I RESTRICTION ENZYME MJAVIII SPECIFICITY SUBUNIT"/>
    <property type="match status" value="1"/>
</dbReference>
<dbReference type="InterPro" id="IPR052021">
    <property type="entry name" value="Type-I_RS_S_subunit"/>
</dbReference>
<keyword evidence="2" id="KW-0680">Restriction system</keyword>
<protein>
    <recommendedName>
        <fullName evidence="4">Type I restriction modification DNA specificity domain-containing protein</fullName>
    </recommendedName>
</protein>
<dbReference type="InterPro" id="IPR000055">
    <property type="entry name" value="Restrct_endonuc_typeI_TRD"/>
</dbReference>
<dbReference type="RefSeq" id="WP_069726669.1">
    <property type="nucleotide sequence ID" value="NZ_MDCO01000010.1"/>
</dbReference>
<dbReference type="CDD" id="cd17291">
    <property type="entry name" value="RMtype1_S_MgeORF438P-TRD-CR_like"/>
    <property type="match status" value="1"/>
</dbReference>
<dbReference type="Proteomes" id="UP000095247">
    <property type="component" value="Unassembled WGS sequence"/>
</dbReference>
<dbReference type="InterPro" id="IPR044946">
    <property type="entry name" value="Restrct_endonuc_typeI_TRD_sf"/>
</dbReference>
<evidence type="ECO:0000259" key="4">
    <source>
        <dbReference type="Pfam" id="PF01420"/>
    </source>
</evidence>
<dbReference type="GO" id="GO:0009307">
    <property type="term" value="P:DNA restriction-modification system"/>
    <property type="evidence" value="ECO:0007669"/>
    <property type="project" value="UniProtKB-KW"/>
</dbReference>
<proteinExistence type="inferred from homology"/>
<name>A0A1E5NEC5_9SPIR</name>
<dbReference type="PANTHER" id="PTHR30408">
    <property type="entry name" value="TYPE-1 RESTRICTION ENZYME ECOKI SPECIFICITY PROTEIN"/>
    <property type="match status" value="1"/>
</dbReference>
<comment type="caution">
    <text evidence="5">The sequence shown here is derived from an EMBL/GenBank/DDBJ whole genome shotgun (WGS) entry which is preliminary data.</text>
</comment>
<evidence type="ECO:0000256" key="3">
    <source>
        <dbReference type="ARBA" id="ARBA00023125"/>
    </source>
</evidence>
<reference evidence="5 6" key="1">
    <citation type="submission" date="2016-08" db="EMBL/GenBank/DDBJ databases">
        <title>Characterization and recognition of Brachyspira hampsonii sp. nov., a novel intestinal spirochete that is pathogenic to pigs.</title>
        <authorList>
            <person name="Mirajkar N."/>
            <person name="La T."/>
            <person name="Phillips N."/>
            <person name="Hampson D."/>
            <person name="Gebhart C."/>
        </authorList>
    </citation>
    <scope>NUCLEOTIDE SEQUENCE [LARGE SCALE GENOMIC DNA]</scope>
    <source>
        <strain evidence="5 6">P280/1</strain>
    </source>
</reference>
<evidence type="ECO:0000256" key="1">
    <source>
        <dbReference type="ARBA" id="ARBA00010923"/>
    </source>
</evidence>
<dbReference type="AlphaFoldDB" id="A0A1E5NEC5"/>
<dbReference type="EMBL" id="MDCO01000010">
    <property type="protein sequence ID" value="OEJ14503.1"/>
    <property type="molecule type" value="Genomic_DNA"/>
</dbReference>
<evidence type="ECO:0000313" key="5">
    <source>
        <dbReference type="EMBL" id="OEJ14503.1"/>
    </source>
</evidence>
<evidence type="ECO:0000313" key="6">
    <source>
        <dbReference type="Proteomes" id="UP000095247"/>
    </source>
</evidence>
<dbReference type="GO" id="GO:0003677">
    <property type="term" value="F:DNA binding"/>
    <property type="evidence" value="ECO:0007669"/>
    <property type="project" value="UniProtKB-KW"/>
</dbReference>
<dbReference type="SUPFAM" id="SSF116734">
    <property type="entry name" value="DNA methylase specificity domain"/>
    <property type="match status" value="2"/>
</dbReference>
<organism evidence="5 6">
    <name type="scientific">Brachyspira hampsonii</name>
    <dbReference type="NCBI Taxonomy" id="1287055"/>
    <lineage>
        <taxon>Bacteria</taxon>
        <taxon>Pseudomonadati</taxon>
        <taxon>Spirochaetota</taxon>
        <taxon>Spirochaetia</taxon>
        <taxon>Brachyspirales</taxon>
        <taxon>Brachyspiraceae</taxon>
        <taxon>Brachyspira</taxon>
    </lineage>
</organism>
<gene>
    <name evidence="5" type="ORF">BFL38_06665</name>
</gene>
<dbReference type="Gene3D" id="1.10.287.1120">
    <property type="entry name" value="Bipartite methylase S protein"/>
    <property type="match status" value="1"/>
</dbReference>
<feature type="domain" description="Type I restriction modification DNA specificity" evidence="4">
    <location>
        <begin position="9"/>
        <end position="183"/>
    </location>
</feature>
<dbReference type="CDD" id="cd17246">
    <property type="entry name" value="RMtype1_S_SonII-TRD2-CR2_like"/>
    <property type="match status" value="1"/>
</dbReference>
<accession>A0A1E5NEC5</accession>
<comment type="similarity">
    <text evidence="1">Belongs to the type-I restriction system S methylase family.</text>
</comment>
<evidence type="ECO:0000256" key="2">
    <source>
        <dbReference type="ARBA" id="ARBA00022747"/>
    </source>
</evidence>
<sequence length="387" mass="44607">MSSNKLQLPIGWKECKLNNICSIIGDGLHGTPKYNDDGEYYFINGNNLMNGKIVFKNDSKKVDEAEYNKYKKILNDTTIFLSINGTIGSTALYNNEKVVLGKSVCYLNINPNNDRKFLKYLLDSQKFQNYIYNYSTGTTIKNVSLKLIREYNCVIPPLEEQKRISEILSLCDDVIENLNKLIEKKEQYKKGVMQRVLSGKVRFNGFTDEWKEIKISDLVEKNIIFIEKGKNINKNKILSGDIPVIAGGKIPAYYHSEYTHDFPCITISASGAYSGYVWLHNDKIWASDCNVLYTENKKYNIKFLFYYLSYIQELIYYMQTGGAQPHIYAKDIITLKVPSISIKEQEKIAGFLSVIDDEIENIKKQLDLRKEQKKGIMQRLLTGEVRI</sequence>
<feature type="domain" description="Type I restriction modification DNA specificity" evidence="4">
    <location>
        <begin position="208"/>
        <end position="364"/>
    </location>
</feature>
<keyword evidence="3" id="KW-0238">DNA-binding</keyword>